<protein>
    <recommendedName>
        <fullName evidence="1">DUF5983 domain-containing protein</fullName>
    </recommendedName>
</protein>
<reference evidence="2 3" key="1">
    <citation type="submission" date="2018-08" db="EMBL/GenBank/DDBJ databases">
        <title>Sphingobium sp. EO9.</title>
        <authorList>
            <person name="Park Y."/>
            <person name="Kim K.H."/>
            <person name="Jeon C.O."/>
        </authorList>
    </citation>
    <scope>NUCLEOTIDE SEQUENCE [LARGE SCALE GENOMIC DNA]</scope>
    <source>
        <strain evidence="2 3">EO9</strain>
    </source>
</reference>
<comment type="caution">
    <text evidence="2">The sequence shown here is derived from an EMBL/GenBank/DDBJ whole genome shotgun (WGS) entry which is preliminary data.</text>
</comment>
<name>A0A418YN90_9SPHN</name>
<dbReference type="EMBL" id="QVRA01000023">
    <property type="protein sequence ID" value="RJG52661.1"/>
    <property type="molecule type" value="Genomic_DNA"/>
</dbReference>
<feature type="domain" description="DUF5983" evidence="1">
    <location>
        <begin position="24"/>
        <end position="121"/>
    </location>
</feature>
<dbReference type="InterPro" id="IPR046025">
    <property type="entry name" value="DUF5983"/>
</dbReference>
<dbReference type="OrthoDB" id="7468443at2"/>
<sequence length="204" mass="22378">MLAAPVTPVPTQSRRPAMRRFPVCACSTAHLPRAENDAIDRLIQHAPRRSGRIIVDHPILSIEAHQYGFWVHLGFIDDWSDRPDGLSPEFWALLSDARKAGANWLSFDRDEPPSDRFPVFAAGQGEATGDAGKSVNAANPAARITIRCSACGSAEVMRDAWARWDDDAQDWALGAVFDAAFCEACEKDATLSEQSIEGSQHKHP</sequence>
<organism evidence="2 3">
    <name type="scientific">Sphingobium terrigena</name>
    <dbReference type="NCBI Taxonomy" id="2304063"/>
    <lineage>
        <taxon>Bacteria</taxon>
        <taxon>Pseudomonadati</taxon>
        <taxon>Pseudomonadota</taxon>
        <taxon>Alphaproteobacteria</taxon>
        <taxon>Sphingomonadales</taxon>
        <taxon>Sphingomonadaceae</taxon>
        <taxon>Sphingobium</taxon>
    </lineage>
</organism>
<accession>A0A418YN90</accession>
<evidence type="ECO:0000313" key="3">
    <source>
        <dbReference type="Proteomes" id="UP000283469"/>
    </source>
</evidence>
<evidence type="ECO:0000313" key="2">
    <source>
        <dbReference type="EMBL" id="RJG52661.1"/>
    </source>
</evidence>
<keyword evidence="3" id="KW-1185">Reference proteome</keyword>
<evidence type="ECO:0000259" key="1">
    <source>
        <dbReference type="Pfam" id="PF19419"/>
    </source>
</evidence>
<dbReference type="AlphaFoldDB" id="A0A418YN90"/>
<gene>
    <name evidence="2" type="ORF">D0Z70_18995</name>
</gene>
<proteinExistence type="predicted"/>
<dbReference type="Proteomes" id="UP000283469">
    <property type="component" value="Unassembled WGS sequence"/>
</dbReference>
<dbReference type="Pfam" id="PF19419">
    <property type="entry name" value="DUF5983"/>
    <property type="match status" value="1"/>
</dbReference>